<dbReference type="Proteomes" id="UP000799429">
    <property type="component" value="Unassembled WGS sequence"/>
</dbReference>
<dbReference type="AlphaFoldDB" id="A0A9P4S5B2"/>
<dbReference type="InterPro" id="IPR007484">
    <property type="entry name" value="Peptidase_M28"/>
</dbReference>
<dbReference type="Gene3D" id="1.20.930.40">
    <property type="entry name" value="Transferrin receptor-like, dimerisation domain"/>
    <property type="match status" value="1"/>
</dbReference>
<keyword evidence="7" id="KW-1185">Reference proteome</keyword>
<accession>A0A9P4S5B2</accession>
<dbReference type="Gene3D" id="3.40.630.10">
    <property type="entry name" value="Zn peptidases"/>
    <property type="match status" value="1"/>
</dbReference>
<dbReference type="FunFam" id="3.40.630.10:FF:000101">
    <property type="entry name" value="N-acetylated alpha-linked acidic dipeptidase like 1"/>
    <property type="match status" value="1"/>
</dbReference>
<dbReference type="PANTHER" id="PTHR10404">
    <property type="entry name" value="N-ACETYLATED-ALPHA-LINKED ACIDIC DIPEPTIDASE"/>
    <property type="match status" value="1"/>
</dbReference>
<feature type="domain" description="Peptidase M28" evidence="5">
    <location>
        <begin position="346"/>
        <end position="535"/>
    </location>
</feature>
<dbReference type="Pfam" id="PF04389">
    <property type="entry name" value="Peptidase_M28"/>
    <property type="match status" value="1"/>
</dbReference>
<evidence type="ECO:0000313" key="7">
    <source>
        <dbReference type="Proteomes" id="UP000799429"/>
    </source>
</evidence>
<feature type="chain" id="PRO_5040397743" evidence="2">
    <location>
        <begin position="18"/>
        <end position="720"/>
    </location>
</feature>
<dbReference type="PANTHER" id="PTHR10404:SF46">
    <property type="entry name" value="VACUOLAR PROTEIN SORTING-ASSOCIATED PROTEIN 70"/>
    <property type="match status" value="1"/>
</dbReference>
<evidence type="ECO:0000313" key="6">
    <source>
        <dbReference type="EMBL" id="KAF2836477.1"/>
    </source>
</evidence>
<comment type="similarity">
    <text evidence="1">Belongs to the peptidase M28 family. M28B subfamily.</text>
</comment>
<keyword evidence="2" id="KW-0732">Signal</keyword>
<dbReference type="GO" id="GO:0004180">
    <property type="term" value="F:carboxypeptidase activity"/>
    <property type="evidence" value="ECO:0007669"/>
    <property type="project" value="TreeGrafter"/>
</dbReference>
<dbReference type="Gene3D" id="3.50.30.30">
    <property type="match status" value="1"/>
</dbReference>
<dbReference type="Pfam" id="PF02225">
    <property type="entry name" value="PA"/>
    <property type="match status" value="1"/>
</dbReference>
<dbReference type="CDD" id="cd02121">
    <property type="entry name" value="PA_GCPII_like"/>
    <property type="match status" value="1"/>
</dbReference>
<dbReference type="SUPFAM" id="SSF53187">
    <property type="entry name" value="Zn-dependent exopeptidases"/>
    <property type="match status" value="1"/>
</dbReference>
<dbReference type="InterPro" id="IPR046450">
    <property type="entry name" value="PA_dom_sf"/>
</dbReference>
<evidence type="ECO:0000259" key="5">
    <source>
        <dbReference type="Pfam" id="PF04389"/>
    </source>
</evidence>
<dbReference type="InterPro" id="IPR007365">
    <property type="entry name" value="TFR-like_dimer_dom"/>
</dbReference>
<gene>
    <name evidence="6" type="ORF">M501DRAFT_1007202</name>
</gene>
<dbReference type="FunFam" id="3.50.30.30:FF:000008">
    <property type="entry name" value="Glutamate carboxypeptidase 2"/>
    <property type="match status" value="1"/>
</dbReference>
<feature type="domain" description="Transferrin receptor-like dimerisation" evidence="4">
    <location>
        <begin position="604"/>
        <end position="716"/>
    </location>
</feature>
<dbReference type="InterPro" id="IPR036757">
    <property type="entry name" value="TFR-like_dimer_dom_sf"/>
</dbReference>
<organism evidence="6 7">
    <name type="scientific">Patellaria atrata CBS 101060</name>
    <dbReference type="NCBI Taxonomy" id="1346257"/>
    <lineage>
        <taxon>Eukaryota</taxon>
        <taxon>Fungi</taxon>
        <taxon>Dikarya</taxon>
        <taxon>Ascomycota</taxon>
        <taxon>Pezizomycotina</taxon>
        <taxon>Dothideomycetes</taxon>
        <taxon>Dothideomycetes incertae sedis</taxon>
        <taxon>Patellariales</taxon>
        <taxon>Patellariaceae</taxon>
        <taxon>Patellaria</taxon>
    </lineage>
</organism>
<dbReference type="InterPro" id="IPR039373">
    <property type="entry name" value="Peptidase_M28B"/>
</dbReference>
<evidence type="ECO:0000259" key="3">
    <source>
        <dbReference type="Pfam" id="PF02225"/>
    </source>
</evidence>
<evidence type="ECO:0000259" key="4">
    <source>
        <dbReference type="Pfam" id="PF04253"/>
    </source>
</evidence>
<dbReference type="SUPFAM" id="SSF52025">
    <property type="entry name" value="PA domain"/>
    <property type="match status" value="1"/>
</dbReference>
<evidence type="ECO:0000256" key="2">
    <source>
        <dbReference type="SAM" id="SignalP"/>
    </source>
</evidence>
<proteinExistence type="inferred from homology"/>
<evidence type="ECO:0000256" key="1">
    <source>
        <dbReference type="ARBA" id="ARBA00005634"/>
    </source>
</evidence>
<sequence length="720" mass="78477">MRRLLYVFSALPAFTAACQREFPDSRFEEQGSGPLLIPRAEPFPPSWTNHETILSNSFDSVEIDAWSSYYTHGDHVAGRNKSIAQETARKWILNGVPSSLVEYEVYLNYPVSSSLSLNYANGSKYTAQLFEDALAQDSTTNAANSVPAFHGYSASGNVTAEYIYVGQGHKDDFRRLTQLGIVLEGKIALVKYGGPFRGKKVQNAEANGMAGVIIFSDPGSDGPQAAKGDRVYPDGPARHPSSLQRGSVAYINNYIGDPTTPGYPSKPGAARTSGSEILPKIPSLPISYRDAIPLLAALDGHGATAKSVNRGGWIGGLNVTYSTGPAPGIAISMSNVMKDAITPIWNVIGIINGTQADETIIIGNHRDAWIVGGAADPNSGTAVLIEVTKAFGALTKTGWKPRRNIVIASWDAEEYALVGSTEWVEEYAPWLAGTAISYLNLDIAVSGPLPTADATPELRSIAQEVMKKVIYGTQTLYDTWESLYRFLPEDNGFGNLGSGSDYTPFLQLGIGALHFQMSGGSKDPVYHYHSNYDSYYWMSTFADPGFKIHKAVGQYITLLAYHLADDPLLPFDLDAYGRNLNYWARDVVGMTTGMPNVGQVQQAINLTTLIDAARNFQRVANDFEELTRQPQFLNDATKVALANKKLKDFQRVFVQKSGLPGRSFYKNALYAPNRDDGYAAQTYPAIIEGLQDGNLPLAKEWSLFLARAIDTASDILTFLD</sequence>
<dbReference type="Pfam" id="PF04253">
    <property type="entry name" value="TFR_dimer"/>
    <property type="match status" value="1"/>
</dbReference>
<dbReference type="InterPro" id="IPR003137">
    <property type="entry name" value="PA_domain"/>
</dbReference>
<protein>
    <submittedName>
        <fullName evidence="6">N-acetylated-alpha-linked acidic dipeptidase</fullName>
    </submittedName>
</protein>
<dbReference type="EMBL" id="MU006103">
    <property type="protein sequence ID" value="KAF2836477.1"/>
    <property type="molecule type" value="Genomic_DNA"/>
</dbReference>
<comment type="caution">
    <text evidence="6">The sequence shown here is derived from an EMBL/GenBank/DDBJ whole genome shotgun (WGS) entry which is preliminary data.</text>
</comment>
<name>A0A9P4S5B2_9PEZI</name>
<feature type="domain" description="PA" evidence="3">
    <location>
        <begin position="164"/>
        <end position="235"/>
    </location>
</feature>
<dbReference type="PROSITE" id="PS51257">
    <property type="entry name" value="PROKAR_LIPOPROTEIN"/>
    <property type="match status" value="1"/>
</dbReference>
<dbReference type="CDD" id="cd08022">
    <property type="entry name" value="M28_PSMA_like"/>
    <property type="match status" value="1"/>
</dbReference>
<dbReference type="OrthoDB" id="5841748at2759"/>
<dbReference type="SUPFAM" id="SSF47672">
    <property type="entry name" value="Transferrin receptor-like dimerisation domain"/>
    <property type="match status" value="1"/>
</dbReference>
<feature type="signal peptide" evidence="2">
    <location>
        <begin position="1"/>
        <end position="17"/>
    </location>
</feature>
<reference evidence="6" key="1">
    <citation type="journal article" date="2020" name="Stud. Mycol.">
        <title>101 Dothideomycetes genomes: a test case for predicting lifestyles and emergence of pathogens.</title>
        <authorList>
            <person name="Haridas S."/>
            <person name="Albert R."/>
            <person name="Binder M."/>
            <person name="Bloem J."/>
            <person name="Labutti K."/>
            <person name="Salamov A."/>
            <person name="Andreopoulos B."/>
            <person name="Baker S."/>
            <person name="Barry K."/>
            <person name="Bills G."/>
            <person name="Bluhm B."/>
            <person name="Cannon C."/>
            <person name="Castanera R."/>
            <person name="Culley D."/>
            <person name="Daum C."/>
            <person name="Ezra D."/>
            <person name="Gonzalez J."/>
            <person name="Henrissat B."/>
            <person name="Kuo A."/>
            <person name="Liang C."/>
            <person name="Lipzen A."/>
            <person name="Lutzoni F."/>
            <person name="Magnuson J."/>
            <person name="Mondo S."/>
            <person name="Nolan M."/>
            <person name="Ohm R."/>
            <person name="Pangilinan J."/>
            <person name="Park H.-J."/>
            <person name="Ramirez L."/>
            <person name="Alfaro M."/>
            <person name="Sun H."/>
            <person name="Tritt A."/>
            <person name="Yoshinaga Y."/>
            <person name="Zwiers L.-H."/>
            <person name="Turgeon B."/>
            <person name="Goodwin S."/>
            <person name="Spatafora J."/>
            <person name="Crous P."/>
            <person name="Grigoriev I."/>
        </authorList>
    </citation>
    <scope>NUCLEOTIDE SEQUENCE</scope>
    <source>
        <strain evidence="6">CBS 101060</strain>
    </source>
</reference>